<dbReference type="EMBL" id="JAZHXJ010001437">
    <property type="protein sequence ID" value="KAL1844825.1"/>
    <property type="molecule type" value="Genomic_DNA"/>
</dbReference>
<keyword evidence="1" id="KW-1133">Transmembrane helix</keyword>
<dbReference type="Proteomes" id="UP001586593">
    <property type="component" value="Unassembled WGS sequence"/>
</dbReference>
<organism evidence="2 3">
    <name type="scientific">Phialemonium thermophilum</name>
    <dbReference type="NCBI Taxonomy" id="223376"/>
    <lineage>
        <taxon>Eukaryota</taxon>
        <taxon>Fungi</taxon>
        <taxon>Dikarya</taxon>
        <taxon>Ascomycota</taxon>
        <taxon>Pezizomycotina</taxon>
        <taxon>Sordariomycetes</taxon>
        <taxon>Sordariomycetidae</taxon>
        <taxon>Cephalothecales</taxon>
        <taxon>Cephalothecaceae</taxon>
        <taxon>Phialemonium</taxon>
    </lineage>
</organism>
<comment type="caution">
    <text evidence="2">The sequence shown here is derived from an EMBL/GenBank/DDBJ whole genome shotgun (WGS) entry which is preliminary data.</text>
</comment>
<gene>
    <name evidence="2" type="ORF">VTK73DRAFT_1717</name>
</gene>
<proteinExistence type="predicted"/>
<sequence length="100" mass="11107">MLFDKALALSSPLVGAITSHIWAFTSLAFLVTTLSYVFYQRFFSPLAKIDGPFWASISPFWRLIQFRKGTFHETILALHQKYGPLGALQHGSGTGLSEGE</sequence>
<evidence type="ECO:0000256" key="1">
    <source>
        <dbReference type="SAM" id="Phobius"/>
    </source>
</evidence>
<evidence type="ECO:0000313" key="2">
    <source>
        <dbReference type="EMBL" id="KAL1844825.1"/>
    </source>
</evidence>
<protein>
    <submittedName>
        <fullName evidence="2">Uncharacterized protein</fullName>
    </submittedName>
</protein>
<accession>A0ABR3VT20</accession>
<keyword evidence="1" id="KW-0812">Transmembrane</keyword>
<keyword evidence="3" id="KW-1185">Reference proteome</keyword>
<name>A0ABR3VT20_9PEZI</name>
<evidence type="ECO:0000313" key="3">
    <source>
        <dbReference type="Proteomes" id="UP001586593"/>
    </source>
</evidence>
<keyword evidence="1" id="KW-0472">Membrane</keyword>
<feature type="transmembrane region" description="Helical" evidence="1">
    <location>
        <begin position="20"/>
        <end position="39"/>
    </location>
</feature>
<reference evidence="2 3" key="1">
    <citation type="journal article" date="2024" name="Commun. Biol.">
        <title>Comparative genomic analysis of thermophilic fungi reveals convergent evolutionary adaptations and gene losses.</title>
        <authorList>
            <person name="Steindorff A.S."/>
            <person name="Aguilar-Pontes M.V."/>
            <person name="Robinson A.J."/>
            <person name="Andreopoulos B."/>
            <person name="LaButti K."/>
            <person name="Kuo A."/>
            <person name="Mondo S."/>
            <person name="Riley R."/>
            <person name="Otillar R."/>
            <person name="Haridas S."/>
            <person name="Lipzen A."/>
            <person name="Grimwood J."/>
            <person name="Schmutz J."/>
            <person name="Clum A."/>
            <person name="Reid I.D."/>
            <person name="Moisan M.C."/>
            <person name="Butler G."/>
            <person name="Nguyen T.T.M."/>
            <person name="Dewar K."/>
            <person name="Conant G."/>
            <person name="Drula E."/>
            <person name="Henrissat B."/>
            <person name="Hansel C."/>
            <person name="Singer S."/>
            <person name="Hutchinson M.I."/>
            <person name="de Vries R.P."/>
            <person name="Natvig D.O."/>
            <person name="Powell A.J."/>
            <person name="Tsang A."/>
            <person name="Grigoriev I.V."/>
        </authorList>
    </citation>
    <scope>NUCLEOTIDE SEQUENCE [LARGE SCALE GENOMIC DNA]</scope>
    <source>
        <strain evidence="2 3">ATCC 24622</strain>
    </source>
</reference>